<dbReference type="Gene3D" id="2.30.29.30">
    <property type="entry name" value="Pleckstrin-homology domain (PH domain)/Phosphotyrosine-binding domain (PTB)"/>
    <property type="match status" value="1"/>
</dbReference>
<dbReference type="GO" id="GO:0006821">
    <property type="term" value="P:chloride transport"/>
    <property type="evidence" value="ECO:0007669"/>
    <property type="project" value="InterPro"/>
</dbReference>
<evidence type="ECO:0000256" key="5">
    <source>
        <dbReference type="ARBA" id="ARBA00023242"/>
    </source>
</evidence>
<dbReference type="PANTHER" id="PTHR21399">
    <property type="entry name" value="CHLORIDE CONDUCTANCE REGULATORY PROTEIN ICLN"/>
    <property type="match status" value="1"/>
</dbReference>
<dbReference type="GO" id="GO:0000387">
    <property type="term" value="P:spliceosomal snRNP assembly"/>
    <property type="evidence" value="ECO:0007669"/>
    <property type="project" value="InterPro"/>
</dbReference>
<keyword evidence="4" id="KW-0963">Cytoplasm</keyword>
<dbReference type="GO" id="GO:0005681">
    <property type="term" value="C:spliceosomal complex"/>
    <property type="evidence" value="ECO:0007669"/>
    <property type="project" value="TreeGrafter"/>
</dbReference>
<evidence type="ECO:0000313" key="7">
    <source>
        <dbReference type="EMBL" id="KAK9822202.1"/>
    </source>
</evidence>
<reference evidence="7 8" key="1">
    <citation type="journal article" date="2024" name="Nat. Commun.">
        <title>Phylogenomics reveals the evolutionary origins of lichenization in chlorophyte algae.</title>
        <authorList>
            <person name="Puginier C."/>
            <person name="Libourel C."/>
            <person name="Otte J."/>
            <person name="Skaloud P."/>
            <person name="Haon M."/>
            <person name="Grisel S."/>
            <person name="Petersen M."/>
            <person name="Berrin J.G."/>
            <person name="Delaux P.M."/>
            <person name="Dal Grande F."/>
            <person name="Keller J."/>
        </authorList>
    </citation>
    <scope>NUCLEOTIDE SEQUENCE [LARGE SCALE GENOMIC DNA]</scope>
    <source>
        <strain evidence="7 8">SAG 245.80</strain>
    </source>
</reference>
<evidence type="ECO:0008006" key="9">
    <source>
        <dbReference type="Google" id="ProtNLM"/>
    </source>
</evidence>
<dbReference type="GO" id="GO:0005886">
    <property type="term" value="C:plasma membrane"/>
    <property type="evidence" value="ECO:0007669"/>
    <property type="project" value="InterPro"/>
</dbReference>
<name>A0AAW1QLC2_9CHLO</name>
<accession>A0AAW1QLC2</accession>
<dbReference type="GO" id="GO:0034709">
    <property type="term" value="C:methylosome"/>
    <property type="evidence" value="ECO:0007669"/>
    <property type="project" value="InterPro"/>
</dbReference>
<dbReference type="GO" id="GO:0045292">
    <property type="term" value="P:mRNA cis splicing, via spliceosome"/>
    <property type="evidence" value="ECO:0007669"/>
    <property type="project" value="TreeGrafter"/>
</dbReference>
<comment type="caution">
    <text evidence="7">The sequence shown here is derived from an EMBL/GenBank/DDBJ whole genome shotgun (WGS) entry which is preliminary data.</text>
</comment>
<dbReference type="GO" id="GO:0034715">
    <property type="term" value="C:pICln-Sm protein complex"/>
    <property type="evidence" value="ECO:0007669"/>
    <property type="project" value="InterPro"/>
</dbReference>
<keyword evidence="5" id="KW-0539">Nucleus</keyword>
<dbReference type="AlphaFoldDB" id="A0AAW1QLC2"/>
<evidence type="ECO:0000256" key="2">
    <source>
        <dbReference type="ARBA" id="ARBA00004496"/>
    </source>
</evidence>
<dbReference type="PRINTS" id="PR01348">
    <property type="entry name" value="ICLNCHANNEL"/>
</dbReference>
<feature type="region of interest" description="Disordered" evidence="6">
    <location>
        <begin position="172"/>
        <end position="204"/>
    </location>
</feature>
<evidence type="ECO:0000256" key="6">
    <source>
        <dbReference type="SAM" id="MobiDB-lite"/>
    </source>
</evidence>
<comment type="similarity">
    <text evidence="3">Belongs to the pICln (TC 1.A.47) family.</text>
</comment>
<keyword evidence="8" id="KW-1185">Reference proteome</keyword>
<dbReference type="PANTHER" id="PTHR21399:SF0">
    <property type="entry name" value="METHYLOSOME SUBUNIT PICLN"/>
    <property type="match status" value="1"/>
</dbReference>
<evidence type="ECO:0000313" key="8">
    <source>
        <dbReference type="Proteomes" id="UP001445335"/>
    </source>
</evidence>
<proteinExistence type="inferred from homology"/>
<comment type="subcellular location">
    <subcellularLocation>
        <location evidence="2">Cytoplasm</location>
    </subcellularLocation>
    <subcellularLocation>
        <location evidence="1">Nucleus</location>
    </subcellularLocation>
</comment>
<dbReference type="GO" id="GO:0005829">
    <property type="term" value="C:cytosol"/>
    <property type="evidence" value="ECO:0007669"/>
    <property type="project" value="InterPro"/>
</dbReference>
<dbReference type="GO" id="GO:0006884">
    <property type="term" value="P:cell volume homeostasis"/>
    <property type="evidence" value="ECO:0007669"/>
    <property type="project" value="InterPro"/>
</dbReference>
<organism evidence="7 8">
    <name type="scientific">Elliptochloris bilobata</name>
    <dbReference type="NCBI Taxonomy" id="381761"/>
    <lineage>
        <taxon>Eukaryota</taxon>
        <taxon>Viridiplantae</taxon>
        <taxon>Chlorophyta</taxon>
        <taxon>core chlorophytes</taxon>
        <taxon>Trebouxiophyceae</taxon>
        <taxon>Trebouxiophyceae incertae sedis</taxon>
        <taxon>Elliptochloris clade</taxon>
        <taxon>Elliptochloris</taxon>
    </lineage>
</organism>
<evidence type="ECO:0000256" key="1">
    <source>
        <dbReference type="ARBA" id="ARBA00004123"/>
    </source>
</evidence>
<dbReference type="InterPro" id="IPR039924">
    <property type="entry name" value="ICln/Lot5/Saf5"/>
</dbReference>
<dbReference type="Pfam" id="PF03517">
    <property type="entry name" value="Voldacs"/>
    <property type="match status" value="1"/>
</dbReference>
<evidence type="ECO:0000256" key="3">
    <source>
        <dbReference type="ARBA" id="ARBA00007054"/>
    </source>
</evidence>
<dbReference type="InterPro" id="IPR011993">
    <property type="entry name" value="PH-like_dom_sf"/>
</dbReference>
<dbReference type="Proteomes" id="UP001445335">
    <property type="component" value="Unassembled WGS sequence"/>
</dbReference>
<gene>
    <name evidence="7" type="ORF">WJX81_003862</name>
</gene>
<protein>
    <recommendedName>
        <fullName evidence="9">Chloride conductance regulatory protein ICln</fullName>
    </recommendedName>
</protein>
<dbReference type="EMBL" id="JALJOU010000090">
    <property type="protein sequence ID" value="KAK9822202.1"/>
    <property type="molecule type" value="Genomic_DNA"/>
</dbReference>
<dbReference type="InterPro" id="IPR003521">
    <property type="entry name" value="ICln"/>
</dbReference>
<sequence>MMEDEELARVFPSVSLVLGNGRDMGAGALFITTRRVIWLSAADSGLGCGVAFTHINLHAISTDTALFPRACIYMQLEAHHGDGASTGEAEEDDEDTAPEVRLAPSDANSLEEIFKALCECATLNPDPGMEEDSEDGEFFYDEEEVAAGAGGADRVARLNALDALLTMPRADQLDELLEDDPRFEDAEEDENGEASDGSHPPTPQ</sequence>
<evidence type="ECO:0000256" key="4">
    <source>
        <dbReference type="ARBA" id="ARBA00022490"/>
    </source>
</evidence>